<feature type="compositionally biased region" description="Basic and acidic residues" evidence="5">
    <location>
        <begin position="865"/>
        <end position="875"/>
    </location>
</feature>
<dbReference type="PROSITE" id="PS50145">
    <property type="entry name" value="ZF_TRAF"/>
    <property type="match status" value="1"/>
</dbReference>
<feature type="compositionally biased region" description="Gly residues" evidence="5">
    <location>
        <begin position="476"/>
        <end position="491"/>
    </location>
</feature>
<evidence type="ECO:0000256" key="1">
    <source>
        <dbReference type="ARBA" id="ARBA00022723"/>
    </source>
</evidence>
<keyword evidence="2 4" id="KW-0863">Zinc-finger</keyword>
<feature type="compositionally biased region" description="Gly residues" evidence="5">
    <location>
        <begin position="337"/>
        <end position="347"/>
    </location>
</feature>
<feature type="compositionally biased region" description="Basic and acidic residues" evidence="5">
    <location>
        <begin position="430"/>
        <end position="441"/>
    </location>
</feature>
<dbReference type="PANTHER" id="PTHR10131">
    <property type="entry name" value="TNF RECEPTOR ASSOCIATED FACTOR"/>
    <property type="match status" value="1"/>
</dbReference>
<evidence type="ECO:0000259" key="8">
    <source>
        <dbReference type="PROSITE" id="PS51081"/>
    </source>
</evidence>
<evidence type="ECO:0008006" key="11">
    <source>
        <dbReference type="Google" id="ProtNLM"/>
    </source>
</evidence>
<feature type="region of interest" description="Disordered" evidence="5">
    <location>
        <begin position="430"/>
        <end position="492"/>
    </location>
</feature>
<dbReference type="SUPFAM" id="SSF49599">
    <property type="entry name" value="TRAF domain-like"/>
    <property type="match status" value="2"/>
</dbReference>
<feature type="region of interest" description="Disordered" evidence="5">
    <location>
        <begin position="1603"/>
        <end position="1642"/>
    </location>
</feature>
<feature type="domain" description="TRAF-type" evidence="7">
    <location>
        <begin position="102"/>
        <end position="159"/>
    </location>
</feature>
<evidence type="ECO:0000256" key="2">
    <source>
        <dbReference type="ARBA" id="ARBA00022771"/>
    </source>
</evidence>
<evidence type="ECO:0000256" key="3">
    <source>
        <dbReference type="ARBA" id="ARBA00022833"/>
    </source>
</evidence>
<dbReference type="EMBL" id="BSDZ01000078">
    <property type="protein sequence ID" value="GLI67669.1"/>
    <property type="molecule type" value="Genomic_DNA"/>
</dbReference>
<feature type="zinc finger region" description="TRAF-type" evidence="4">
    <location>
        <begin position="102"/>
        <end position="159"/>
    </location>
</feature>
<dbReference type="Pfam" id="PF02176">
    <property type="entry name" value="zf-TRAF"/>
    <property type="match status" value="1"/>
</dbReference>
<dbReference type="PROSITE" id="PS51081">
    <property type="entry name" value="ZF_SIAH"/>
    <property type="match status" value="1"/>
</dbReference>
<dbReference type="CDD" id="cd16619">
    <property type="entry name" value="mRING-HC-C4C4_TRIM37_C-VIII"/>
    <property type="match status" value="1"/>
</dbReference>
<dbReference type="SUPFAM" id="SSF57850">
    <property type="entry name" value="RING/U-box"/>
    <property type="match status" value="1"/>
</dbReference>
<dbReference type="Proteomes" id="UP001165090">
    <property type="component" value="Unassembled WGS sequence"/>
</dbReference>
<feature type="compositionally biased region" description="Basic and acidic residues" evidence="5">
    <location>
        <begin position="1519"/>
        <end position="1530"/>
    </location>
</feature>
<feature type="region of interest" description="Disordered" evidence="5">
    <location>
        <begin position="944"/>
        <end position="1075"/>
    </location>
</feature>
<dbReference type="PANTHER" id="PTHR10131:SF94">
    <property type="entry name" value="TNF RECEPTOR-ASSOCIATED FACTOR 4"/>
    <property type="match status" value="1"/>
</dbReference>
<evidence type="ECO:0000313" key="9">
    <source>
        <dbReference type="EMBL" id="GLI67669.1"/>
    </source>
</evidence>
<feature type="compositionally biased region" description="Low complexity" evidence="5">
    <location>
        <begin position="348"/>
        <end position="361"/>
    </location>
</feature>
<dbReference type="PROSITE" id="PS50089">
    <property type="entry name" value="ZF_RING_2"/>
    <property type="match status" value="1"/>
</dbReference>
<evidence type="ECO:0000256" key="4">
    <source>
        <dbReference type="PROSITE-ProRule" id="PRU00207"/>
    </source>
</evidence>
<feature type="compositionally biased region" description="Low complexity" evidence="5">
    <location>
        <begin position="876"/>
        <end position="887"/>
    </location>
</feature>
<keyword evidence="3 4" id="KW-0862">Zinc</keyword>
<feature type="region of interest" description="Disordered" evidence="5">
    <location>
        <begin position="516"/>
        <end position="536"/>
    </location>
</feature>
<dbReference type="Gene3D" id="3.30.40.10">
    <property type="entry name" value="Zinc/RING finger domain, C3HC4 (zinc finger)"/>
    <property type="match status" value="3"/>
</dbReference>
<evidence type="ECO:0000259" key="7">
    <source>
        <dbReference type="PROSITE" id="PS50145"/>
    </source>
</evidence>
<comment type="caution">
    <text evidence="9">The sequence shown here is derived from an EMBL/GenBank/DDBJ whole genome shotgun (WGS) entry which is preliminary data.</text>
</comment>
<feature type="compositionally biased region" description="Gly residues" evidence="5">
    <location>
        <begin position="948"/>
        <end position="957"/>
    </location>
</feature>
<feature type="compositionally biased region" description="Low complexity" evidence="5">
    <location>
        <begin position="902"/>
        <end position="921"/>
    </location>
</feature>
<feature type="compositionally biased region" description="Acidic residues" evidence="5">
    <location>
        <begin position="965"/>
        <end position="983"/>
    </location>
</feature>
<keyword evidence="10" id="KW-1185">Reference proteome</keyword>
<evidence type="ECO:0000256" key="5">
    <source>
        <dbReference type="SAM" id="MobiDB-lite"/>
    </source>
</evidence>
<feature type="region of interest" description="Disordered" evidence="5">
    <location>
        <begin position="1512"/>
        <end position="1556"/>
    </location>
</feature>
<feature type="compositionally biased region" description="Basic and acidic residues" evidence="5">
    <location>
        <begin position="273"/>
        <end position="285"/>
    </location>
</feature>
<keyword evidence="1 4" id="KW-0479">Metal-binding</keyword>
<dbReference type="InterPro" id="IPR001841">
    <property type="entry name" value="Znf_RING"/>
</dbReference>
<feature type="region of interest" description="Disordered" evidence="5">
    <location>
        <begin position="328"/>
        <end position="364"/>
    </location>
</feature>
<sequence>MDEFQYAQEVPADLLCSVCYHPLCDPRCCPRCQKAFCSGCITTWASTQKRKDLPLSCPYCRAKLRLSQLFRAEALSVRLGDLHVLCPYDCSGTIRRADLANHLACLCPRLPVPCPDCGVSVFRGELAAHVGAPSCHNRRLACPNQPLGCQAQFQLLDMQYHAMQCPYEPLECRHCHATVLRGQAEDHCWVACPALCPCPNRCFGCAYVAPSLEHLADHVVRNCQYAESSTYMARMCGALGTGDPMYGGGGRFRSKLSSGGHSHLPTPHPQFPHLDERRSSHETHRSSTAGRLCGMRESAPGSAAAGGVWCDGLFVPASLYPNGLLEPQSRLLPPGGPASGNGGGGESSSGSAKAPAPWPWATDSTGEVSDAATVALTKHFVPAPNADQLRQNLQLRRQEQHQQQIWEAKAASVVVPERYRRLLRLVRGEEEISEEDPRQGEHQPQMDVDVSGQDRGLESAGEAVTGGDLIMQDAVGGSGSGSGSGSVGSGARGPALKLELELPPPEAFWWHPVATADGPTHGSETPPLSKTAVGGHEDLDPASTSAPVFHIVESVDTSAHADHLTLSSATVYGTLIDLMARLYERGGVDGSGGGGTTAVLYGIDNEIPRPEAGRRDFQLLQLYEGNDNNIIDLPSCDTALHHGHRAFWALGLLRLTRRLWPSASLHWRSLAALNDLVTALARNLLGRVVEVISCELVQESSPMGEGDIILAVQNLFPSPLTAEALESIRQVLQMYDDIFFESEIWLEGWSTLRVKLELGLDLGRVACLVGQYTPLHGHFVAGEDDPESEEGEEARDDDSDDSDDSDSDDSDDDDDDDDDDDGDDGDMEEDEESSEEEWASDSTNDNDSDNGDIEEVPRRRTLATNDRRSRPRRSDGSSSNGDGSLPPLEHPDPEGPRGHRAGGSTAAASSRNAGGSVNNGGIRAPVMGLLNNARLRFQSLRLDLRAFGRGGRGGGRGRPNAWGSDDSDSSSDEWESMSEEEAVELLQQQQQQQEERQDGQQQSTSHPPGGDAAGREGRPATIRPPDRIYGISGGGGRGEGRGGGGGGSASVDSPSEMDVASSGSSDSSDSSESRADIRGVVALTAVLDWFVMKLVEKTRSYVESGLMQLGEGNQVQPWHLQLVLDTSLLGQLLLLPRERMAAGNGVSTGVSRFKESGFCDGPSLGSQIIGALPLRPLARMLASLALQPVSALLVLATTGAAATATGPAPTPITEGNGGSGSDVAQPTPILSPLDMRCYCGGPARAAVASGPPCSYWSGHQCEGCAAASAGVRQLPFDERLKIVGGVLWGAFRGASGKGEEEVTTGEQALPGSEGPSPALPCVLHPPPDLVAALTGGRLRGELLQRLLPPALRPLLQPEAFSYAARLANLGLTSGLVRIHQLDTPCWWRQPGGTAYLAASAAVEPQGQNTTSVLAAAISTELAAAVRPDPAWLHQLQPHLGMIRDVEAAAALCRDVSAVLYGMPTQHVDRITVQLNASDGVDGAFGKEADAASLTDKSSSSGHHLLATTVADAGSAAAGGKEDNTRPDINHAEATNQSQMVGVSGCSPDRTSGSLVRGSPSLHELPICIPRDVFMAMFHESWEVVCAEHGDGGASAAVAHGAPLSGAPEPSARVHAQQPRGHPGGAGQHRRKRGRPVFPPAMGAVSNSAVRRHFRPLQTADGESPVPIARVARPSDGPGPSAPVTTASVFGPTELGRGPGQGSLPDEAKGGVGEEMEWSPDALELLHKAAEAALAEAIQEDGEGGISGRGGYEATAGKSKIAGGGILGNRW</sequence>
<feature type="compositionally biased region" description="Acidic residues" evidence="5">
    <location>
        <begin position="782"/>
        <end position="854"/>
    </location>
</feature>
<dbReference type="InterPro" id="IPR013010">
    <property type="entry name" value="Znf_SIAH"/>
</dbReference>
<feature type="domain" description="RING-type" evidence="6">
    <location>
        <begin position="16"/>
        <end position="61"/>
    </location>
</feature>
<feature type="region of interest" description="Disordered" evidence="5">
    <location>
        <begin position="778"/>
        <end position="924"/>
    </location>
</feature>
<accession>A0ABQ5SDZ8</accession>
<dbReference type="InterPro" id="IPR013083">
    <property type="entry name" value="Znf_RING/FYVE/PHD"/>
</dbReference>
<feature type="region of interest" description="Disordered" evidence="5">
    <location>
        <begin position="1297"/>
        <end position="1318"/>
    </location>
</feature>
<feature type="domain" description="SIAH-type" evidence="8">
    <location>
        <begin position="137"/>
        <end position="224"/>
    </location>
</feature>
<dbReference type="InterPro" id="IPR001293">
    <property type="entry name" value="Znf_TRAF"/>
</dbReference>
<feature type="region of interest" description="Disordered" evidence="5">
    <location>
        <begin position="250"/>
        <end position="294"/>
    </location>
</feature>
<feature type="compositionally biased region" description="Gly residues" evidence="5">
    <location>
        <begin position="1031"/>
        <end position="1048"/>
    </location>
</feature>
<feature type="region of interest" description="Disordered" evidence="5">
    <location>
        <begin position="1688"/>
        <end position="1712"/>
    </location>
</feature>
<proteinExistence type="predicted"/>
<evidence type="ECO:0000313" key="10">
    <source>
        <dbReference type="Proteomes" id="UP001165090"/>
    </source>
</evidence>
<protein>
    <recommendedName>
        <fullName evidence="11">RING-type domain-containing protein</fullName>
    </recommendedName>
</protein>
<evidence type="ECO:0000259" key="6">
    <source>
        <dbReference type="PROSITE" id="PS50089"/>
    </source>
</evidence>
<name>A0ABQ5SDZ8_9CHLO</name>
<feature type="compositionally biased region" description="Low complexity" evidence="5">
    <location>
        <begin position="1061"/>
        <end position="1070"/>
    </location>
</feature>
<organism evidence="9 10">
    <name type="scientific">Volvox africanus</name>
    <dbReference type="NCBI Taxonomy" id="51714"/>
    <lineage>
        <taxon>Eukaryota</taxon>
        <taxon>Viridiplantae</taxon>
        <taxon>Chlorophyta</taxon>
        <taxon>core chlorophytes</taxon>
        <taxon>Chlorophyceae</taxon>
        <taxon>CS clade</taxon>
        <taxon>Chlamydomonadales</taxon>
        <taxon>Volvocaceae</taxon>
        <taxon>Volvox</taxon>
    </lineage>
</organism>
<gene>
    <name evidence="9" type="ORF">VaNZ11_011830</name>
</gene>
<reference evidence="9 10" key="1">
    <citation type="journal article" date="2023" name="IScience">
        <title>Expanded male sex-determining region conserved during the evolution of homothallism in the green alga Volvox.</title>
        <authorList>
            <person name="Yamamoto K."/>
            <person name="Matsuzaki R."/>
            <person name="Mahakham W."/>
            <person name="Heman W."/>
            <person name="Sekimoto H."/>
            <person name="Kawachi M."/>
            <person name="Minakuchi Y."/>
            <person name="Toyoda A."/>
            <person name="Nozaki H."/>
        </authorList>
    </citation>
    <scope>NUCLEOTIDE SEQUENCE [LARGE SCALE GENOMIC DNA]</scope>
    <source>
        <strain evidence="9 10">NIES-4468</strain>
    </source>
</reference>